<comment type="caution">
    <text evidence="2">The sequence shown here is derived from an EMBL/GenBank/DDBJ whole genome shotgun (WGS) entry which is preliminary data.</text>
</comment>
<dbReference type="Proteomes" id="UP001458880">
    <property type="component" value="Unassembled WGS sequence"/>
</dbReference>
<sequence length="516" mass="60869">MGASSSTSAGTITIDKKIVDDYVAEHDSTVQDLLSVKNLALNLQKQLNDTQTTLNIESKNKYALQSDISEIQTNLLKTEKEKAKLSQDLKETKSILNQLQIKYNILFKRRDQTPNKCNSCKLQSKERSDPLEKTMFKLTETKNDLEQVLLLLNEEIGNIKNNQEVKTKYLSIEEKNDKLEKDLRENWEEFVKMKKAYVECIKKNRDLEDKCKVYEEDVKKLEKYLSATKLEMNNVRIENKNLQLSDSNLSNELKEVKKSKLALKEEIYEREKAINTHKDTIIELEDKLRQSNSEFLKLKNKIAEQAITDEILQKIIEFHRQIEEMQSVISTKRDFIVTQIKENDHSQREMIEKLKSDYDNCEKMLLAKDITINRRNFIDNYAKYKHLSQRNDDNHKDVLKRVYQIESSHKKFQRKYNTFSEKLYKSFGRSQKSLADLDISLLVEGLTEEKELCQDVLRIAKEEITLRQKFLQIEVEAKFKADKNSNRHLSSILQMKKTWIKLGQEKNWFLDFNRIV</sequence>
<proteinExistence type="predicted"/>
<evidence type="ECO:0000313" key="3">
    <source>
        <dbReference type="Proteomes" id="UP001458880"/>
    </source>
</evidence>
<evidence type="ECO:0000313" key="2">
    <source>
        <dbReference type="EMBL" id="KAK9729494.1"/>
    </source>
</evidence>
<feature type="coiled-coil region" evidence="1">
    <location>
        <begin position="142"/>
        <end position="301"/>
    </location>
</feature>
<dbReference type="AlphaFoldDB" id="A0AAW1L7Y5"/>
<name>A0AAW1L7Y5_POPJA</name>
<organism evidence="2 3">
    <name type="scientific">Popillia japonica</name>
    <name type="common">Japanese beetle</name>
    <dbReference type="NCBI Taxonomy" id="7064"/>
    <lineage>
        <taxon>Eukaryota</taxon>
        <taxon>Metazoa</taxon>
        <taxon>Ecdysozoa</taxon>
        <taxon>Arthropoda</taxon>
        <taxon>Hexapoda</taxon>
        <taxon>Insecta</taxon>
        <taxon>Pterygota</taxon>
        <taxon>Neoptera</taxon>
        <taxon>Endopterygota</taxon>
        <taxon>Coleoptera</taxon>
        <taxon>Polyphaga</taxon>
        <taxon>Scarabaeiformia</taxon>
        <taxon>Scarabaeidae</taxon>
        <taxon>Rutelinae</taxon>
        <taxon>Popillia</taxon>
    </lineage>
</organism>
<reference evidence="2 3" key="1">
    <citation type="journal article" date="2024" name="BMC Genomics">
        <title>De novo assembly and annotation of Popillia japonica's genome with initial clues to its potential as an invasive pest.</title>
        <authorList>
            <person name="Cucini C."/>
            <person name="Boschi S."/>
            <person name="Funari R."/>
            <person name="Cardaioli E."/>
            <person name="Iannotti N."/>
            <person name="Marturano G."/>
            <person name="Paoli F."/>
            <person name="Bruttini M."/>
            <person name="Carapelli A."/>
            <person name="Frati F."/>
            <person name="Nardi F."/>
        </authorList>
    </citation>
    <scope>NUCLEOTIDE SEQUENCE [LARGE SCALE GENOMIC DNA]</scope>
    <source>
        <strain evidence="2">DMR45628</strain>
    </source>
</reference>
<evidence type="ECO:0000256" key="1">
    <source>
        <dbReference type="SAM" id="Coils"/>
    </source>
</evidence>
<keyword evidence="3" id="KW-1185">Reference proteome</keyword>
<dbReference type="EMBL" id="JASPKY010000160">
    <property type="protein sequence ID" value="KAK9729494.1"/>
    <property type="molecule type" value="Genomic_DNA"/>
</dbReference>
<gene>
    <name evidence="2" type="ORF">QE152_g15895</name>
</gene>
<accession>A0AAW1L7Y5</accession>
<feature type="coiled-coil region" evidence="1">
    <location>
        <begin position="68"/>
        <end position="102"/>
    </location>
</feature>
<keyword evidence="1" id="KW-0175">Coiled coil</keyword>
<protein>
    <submittedName>
        <fullName evidence="2">Uncharacterized protein</fullName>
    </submittedName>
</protein>